<feature type="domain" description="MATH" evidence="2">
    <location>
        <begin position="97"/>
        <end position="232"/>
    </location>
</feature>
<evidence type="ECO:0000313" key="3">
    <source>
        <dbReference type="EMBL" id="KAL1214463.1"/>
    </source>
</evidence>
<keyword evidence="1" id="KW-1133">Transmembrane helix</keyword>
<feature type="transmembrane region" description="Helical" evidence="1">
    <location>
        <begin position="12"/>
        <end position="33"/>
    </location>
</feature>
<dbReference type="FunFam" id="2.60.210.10:FF:000013">
    <property type="entry name" value="TRAF-like family protein"/>
    <property type="match status" value="1"/>
</dbReference>
<keyword evidence="1" id="KW-0472">Membrane</keyword>
<organism evidence="3 4">
    <name type="scientific">Cardamine amara subsp. amara</name>
    <dbReference type="NCBI Taxonomy" id="228776"/>
    <lineage>
        <taxon>Eukaryota</taxon>
        <taxon>Viridiplantae</taxon>
        <taxon>Streptophyta</taxon>
        <taxon>Embryophyta</taxon>
        <taxon>Tracheophyta</taxon>
        <taxon>Spermatophyta</taxon>
        <taxon>Magnoliopsida</taxon>
        <taxon>eudicotyledons</taxon>
        <taxon>Gunneridae</taxon>
        <taxon>Pentapetalae</taxon>
        <taxon>rosids</taxon>
        <taxon>malvids</taxon>
        <taxon>Brassicales</taxon>
        <taxon>Brassicaceae</taxon>
        <taxon>Cardamineae</taxon>
        <taxon>Cardamine</taxon>
    </lineage>
</organism>
<protein>
    <submittedName>
        <fullName evidence="3">Ubiquitin C-terminal hydrolase 12</fullName>
    </submittedName>
</protein>
<keyword evidence="3" id="KW-0378">Hydrolase</keyword>
<dbReference type="Proteomes" id="UP001558713">
    <property type="component" value="Unassembled WGS sequence"/>
</dbReference>
<proteinExistence type="predicted"/>
<dbReference type="Gene3D" id="2.60.210.10">
    <property type="entry name" value="Apoptosis, Tumor Necrosis Factor Receptor Associated Protein 2, Chain A"/>
    <property type="match status" value="2"/>
</dbReference>
<dbReference type="CDD" id="cd00121">
    <property type="entry name" value="MATH"/>
    <property type="match status" value="2"/>
</dbReference>
<evidence type="ECO:0000313" key="4">
    <source>
        <dbReference type="Proteomes" id="UP001558713"/>
    </source>
</evidence>
<dbReference type="GO" id="GO:0016787">
    <property type="term" value="F:hydrolase activity"/>
    <property type="evidence" value="ECO:0007669"/>
    <property type="project" value="UniProtKB-KW"/>
</dbReference>
<sequence length="388" mass="44225">MITEEKKRNTNYGSVFLFCFFCFVFVAEVVRFAKPYYNLIETDATLAEEAVVEGSYYVKNSVSPCHFMSSSSVSAVPKKKQHEKLSAVATLWRERPPTSYCIKFESFATLLKLVKDGKYESRPFSIGGYNWTFLIYPNGNKMDGANGYVSLYARIDNSTLISDPKDVYAEIKFFVYNRVYDKYYTYQETEARRFHLFKPEWGVPLFQPTSVFSTPTTGYIFDGEQCVFGIDIFVAQTFKEWEVFSFKENIKDPIFTWKLTHFSTLFTNSYTSDSFSSGGSNWVLKVYPNGDGYGKGNSLSLYLLSASNEKAYVRAKLRVLDQIRSNHVEKLVDGWANATENSNGWGYEKFVPLADLKDASKGLVVDDALKVEVEIIGFSKTDSTLSVF</sequence>
<dbReference type="AlphaFoldDB" id="A0ABD1B7D9"/>
<dbReference type="PANTHER" id="PTHR46162">
    <property type="entry name" value="TRAF-LIKE FAMILY PROTEIN"/>
    <property type="match status" value="1"/>
</dbReference>
<name>A0ABD1B7D9_CARAN</name>
<comment type="caution">
    <text evidence="3">The sequence shown here is derived from an EMBL/GenBank/DDBJ whole genome shotgun (WGS) entry which is preliminary data.</text>
</comment>
<dbReference type="SMART" id="SM00061">
    <property type="entry name" value="MATH"/>
    <property type="match status" value="2"/>
</dbReference>
<dbReference type="SUPFAM" id="SSF49599">
    <property type="entry name" value="TRAF domain-like"/>
    <property type="match status" value="2"/>
</dbReference>
<evidence type="ECO:0000259" key="2">
    <source>
        <dbReference type="PROSITE" id="PS50144"/>
    </source>
</evidence>
<dbReference type="EMBL" id="JBANAX010000312">
    <property type="protein sequence ID" value="KAL1214463.1"/>
    <property type="molecule type" value="Genomic_DNA"/>
</dbReference>
<reference evidence="3 4" key="1">
    <citation type="submission" date="2024-04" db="EMBL/GenBank/DDBJ databases">
        <title>Genome assembly C_amara_ONT_v2.</title>
        <authorList>
            <person name="Yant L."/>
            <person name="Moore C."/>
            <person name="Slenker M."/>
        </authorList>
    </citation>
    <scope>NUCLEOTIDE SEQUENCE [LARGE SCALE GENOMIC DNA]</scope>
    <source>
        <tissue evidence="3">Leaf</tissue>
    </source>
</reference>
<evidence type="ECO:0000256" key="1">
    <source>
        <dbReference type="SAM" id="Phobius"/>
    </source>
</evidence>
<feature type="domain" description="MATH" evidence="2">
    <location>
        <begin position="252"/>
        <end position="375"/>
    </location>
</feature>
<dbReference type="InterPro" id="IPR008974">
    <property type="entry name" value="TRAF-like"/>
</dbReference>
<dbReference type="Pfam" id="PF22486">
    <property type="entry name" value="MATH_2"/>
    <property type="match status" value="2"/>
</dbReference>
<keyword evidence="4" id="KW-1185">Reference proteome</keyword>
<accession>A0ABD1B7D9</accession>
<gene>
    <name evidence="3" type="ORF">V5N11_033689</name>
</gene>
<dbReference type="PROSITE" id="PS50144">
    <property type="entry name" value="MATH"/>
    <property type="match status" value="2"/>
</dbReference>
<dbReference type="PANTHER" id="PTHR46162:SF58">
    <property type="entry name" value="TRAF-LIKE FAMILY PROTEIN"/>
    <property type="match status" value="1"/>
</dbReference>
<dbReference type="InterPro" id="IPR002083">
    <property type="entry name" value="MATH/TRAF_dom"/>
</dbReference>
<keyword evidence="1" id="KW-0812">Transmembrane</keyword>